<keyword evidence="4" id="KW-0472">Membrane</keyword>
<dbReference type="GO" id="GO:0003700">
    <property type="term" value="F:DNA-binding transcription factor activity"/>
    <property type="evidence" value="ECO:0007669"/>
    <property type="project" value="InterPro"/>
</dbReference>
<organism evidence="6 7">
    <name type="scientific">Flavilitoribacter nigricans (strain ATCC 23147 / DSM 23189 / NBRC 102662 / NCIMB 1420 / SS-2)</name>
    <name type="common">Lewinella nigricans</name>
    <dbReference type="NCBI Taxonomy" id="1122177"/>
    <lineage>
        <taxon>Bacteria</taxon>
        <taxon>Pseudomonadati</taxon>
        <taxon>Bacteroidota</taxon>
        <taxon>Saprospiria</taxon>
        <taxon>Saprospirales</taxon>
        <taxon>Lewinellaceae</taxon>
        <taxon>Flavilitoribacter</taxon>
    </lineage>
</organism>
<evidence type="ECO:0000256" key="3">
    <source>
        <dbReference type="ARBA" id="ARBA00023163"/>
    </source>
</evidence>
<feature type="transmembrane region" description="Helical" evidence="4">
    <location>
        <begin position="177"/>
        <end position="199"/>
    </location>
</feature>
<dbReference type="RefSeq" id="WP_099150644.1">
    <property type="nucleotide sequence ID" value="NZ_PDUD01000019.1"/>
</dbReference>
<keyword evidence="7" id="KW-1185">Reference proteome</keyword>
<dbReference type="PANTHER" id="PTHR43280:SF29">
    <property type="entry name" value="ARAC-FAMILY TRANSCRIPTIONAL REGULATOR"/>
    <property type="match status" value="1"/>
</dbReference>
<dbReference type="InterPro" id="IPR009057">
    <property type="entry name" value="Homeodomain-like_sf"/>
</dbReference>
<feature type="transmembrane region" description="Helical" evidence="4">
    <location>
        <begin position="123"/>
        <end position="142"/>
    </location>
</feature>
<proteinExistence type="predicted"/>
<keyword evidence="4" id="KW-0812">Transmembrane</keyword>
<feature type="transmembrane region" description="Helical" evidence="4">
    <location>
        <begin position="98"/>
        <end position="117"/>
    </location>
</feature>
<accession>A0A2D0NC18</accession>
<dbReference type="Proteomes" id="UP000223913">
    <property type="component" value="Unassembled WGS sequence"/>
</dbReference>
<dbReference type="SUPFAM" id="SSF46689">
    <property type="entry name" value="Homeodomain-like"/>
    <property type="match status" value="1"/>
</dbReference>
<dbReference type="PANTHER" id="PTHR43280">
    <property type="entry name" value="ARAC-FAMILY TRANSCRIPTIONAL REGULATOR"/>
    <property type="match status" value="1"/>
</dbReference>
<evidence type="ECO:0000313" key="7">
    <source>
        <dbReference type="Proteomes" id="UP000223913"/>
    </source>
</evidence>
<dbReference type="AlphaFoldDB" id="A0A2D0NC18"/>
<evidence type="ECO:0000256" key="4">
    <source>
        <dbReference type="SAM" id="Phobius"/>
    </source>
</evidence>
<name>A0A2D0NC18_FLAN2</name>
<dbReference type="SMART" id="SM00342">
    <property type="entry name" value="HTH_ARAC"/>
    <property type="match status" value="1"/>
</dbReference>
<evidence type="ECO:0000256" key="2">
    <source>
        <dbReference type="ARBA" id="ARBA00023125"/>
    </source>
</evidence>
<feature type="transmembrane region" description="Helical" evidence="4">
    <location>
        <begin position="6"/>
        <end position="27"/>
    </location>
</feature>
<dbReference type="InterPro" id="IPR018060">
    <property type="entry name" value="HTH_AraC"/>
</dbReference>
<keyword evidence="4" id="KW-1133">Transmembrane helix</keyword>
<keyword evidence="3" id="KW-0804">Transcription</keyword>
<evidence type="ECO:0000313" key="6">
    <source>
        <dbReference type="EMBL" id="PHN06051.1"/>
    </source>
</evidence>
<gene>
    <name evidence="6" type="ORF">CRP01_13860</name>
</gene>
<feature type="transmembrane region" description="Helical" evidence="4">
    <location>
        <begin position="154"/>
        <end position="171"/>
    </location>
</feature>
<keyword evidence="1" id="KW-0805">Transcription regulation</keyword>
<feature type="domain" description="HTH araC/xylS-type" evidence="5">
    <location>
        <begin position="221"/>
        <end position="328"/>
    </location>
</feature>
<dbReference type="EMBL" id="PDUD01000019">
    <property type="protein sequence ID" value="PHN06051.1"/>
    <property type="molecule type" value="Genomic_DNA"/>
</dbReference>
<feature type="transmembrane region" description="Helical" evidence="4">
    <location>
        <begin position="39"/>
        <end position="59"/>
    </location>
</feature>
<evidence type="ECO:0000256" key="1">
    <source>
        <dbReference type="ARBA" id="ARBA00023015"/>
    </source>
</evidence>
<dbReference type="InterPro" id="IPR018062">
    <property type="entry name" value="HTH_AraC-typ_CS"/>
</dbReference>
<dbReference type="PROSITE" id="PS01124">
    <property type="entry name" value="HTH_ARAC_FAMILY_2"/>
    <property type="match status" value="1"/>
</dbReference>
<reference evidence="6 7" key="1">
    <citation type="submission" date="2017-10" db="EMBL/GenBank/DDBJ databases">
        <title>The draft genome sequence of Lewinella nigricans NBRC 102662.</title>
        <authorList>
            <person name="Wang K."/>
        </authorList>
    </citation>
    <scope>NUCLEOTIDE SEQUENCE [LARGE SCALE GENOMIC DNA]</scope>
    <source>
        <strain evidence="6 7">NBRC 102662</strain>
    </source>
</reference>
<dbReference type="PROSITE" id="PS00041">
    <property type="entry name" value="HTH_ARAC_FAMILY_1"/>
    <property type="match status" value="1"/>
</dbReference>
<dbReference type="Gene3D" id="1.10.10.60">
    <property type="entry name" value="Homeodomain-like"/>
    <property type="match status" value="1"/>
</dbReference>
<keyword evidence="2" id="KW-0238">DNA-binding</keyword>
<dbReference type="Pfam" id="PF12833">
    <property type="entry name" value="HTH_18"/>
    <property type="match status" value="1"/>
</dbReference>
<comment type="caution">
    <text evidence="6">The sequence shown here is derived from an EMBL/GenBank/DDBJ whole genome shotgun (WGS) entry which is preliminary data.</text>
</comment>
<feature type="transmembrane region" description="Helical" evidence="4">
    <location>
        <begin position="65"/>
        <end position="86"/>
    </location>
</feature>
<sequence>MEVWKMAIALGCGIAVAQSLFLGIYLLHRDRNPGVPNFFLGLLLTGLAFRIGKSLFYYLARPLAIYGVALGAAGLWAIGPALWLYVKSGKEQGVSKWDYLHFLPSLILLILGWSFNMHMLVPAYHWGTYLLGVYLLASWLLSRSGQWAGHPQRFQVFFGAVIVVWSTFLWQVRGGSIQQYALGGLIACIVLYVINFLILTDQSLLKWPASPRKSIREPAAEEITMALDRLFREEKIYRRKGLTLAQVAEALDKPAYLISQTINQHHGLKFNEFVNQYRIGEVKELLQDTELNYTIEALADEVGFSSTSSFYTAFKKVVRLTPQQFRRLEMEI</sequence>
<dbReference type="GO" id="GO:0043565">
    <property type="term" value="F:sequence-specific DNA binding"/>
    <property type="evidence" value="ECO:0007669"/>
    <property type="project" value="InterPro"/>
</dbReference>
<evidence type="ECO:0000259" key="5">
    <source>
        <dbReference type="PROSITE" id="PS01124"/>
    </source>
</evidence>
<protein>
    <recommendedName>
        <fullName evidence="5">HTH araC/xylS-type domain-containing protein</fullName>
    </recommendedName>
</protein>
<dbReference type="OrthoDB" id="6283866at2"/>